<keyword evidence="5 9" id="KW-0064">Aspartyl protease</keyword>
<comment type="pathway">
    <text evidence="9">Protein modification; lipoprotein biosynthesis (signal peptide cleavage).</text>
</comment>
<gene>
    <name evidence="9" type="primary">lspA</name>
    <name evidence="12" type="ORF">ADH67_01045</name>
</gene>
<dbReference type="AlphaFoldDB" id="A0A227KQX3"/>
<dbReference type="InterPro" id="IPR001872">
    <property type="entry name" value="Peptidase_A8"/>
</dbReference>
<feature type="transmembrane region" description="Helical" evidence="9">
    <location>
        <begin position="137"/>
        <end position="161"/>
    </location>
</feature>
<evidence type="ECO:0000256" key="4">
    <source>
        <dbReference type="ARBA" id="ARBA00022692"/>
    </source>
</evidence>
<evidence type="ECO:0000256" key="1">
    <source>
        <dbReference type="ARBA" id="ARBA00006139"/>
    </source>
</evidence>
<evidence type="ECO:0000256" key="3">
    <source>
        <dbReference type="ARBA" id="ARBA00022670"/>
    </source>
</evidence>
<feature type="transmembrane region" description="Helical" evidence="9">
    <location>
        <begin position="100"/>
        <end position="117"/>
    </location>
</feature>
<evidence type="ECO:0000313" key="13">
    <source>
        <dbReference type="Proteomes" id="UP000214610"/>
    </source>
</evidence>
<comment type="caution">
    <text evidence="12">The sequence shown here is derived from an EMBL/GenBank/DDBJ whole genome shotgun (WGS) entry which is preliminary data.</text>
</comment>
<comment type="similarity">
    <text evidence="1 9 11">Belongs to the peptidase A8 family.</text>
</comment>
<dbReference type="PANTHER" id="PTHR33695">
    <property type="entry name" value="LIPOPROTEIN SIGNAL PEPTIDASE"/>
    <property type="match status" value="1"/>
</dbReference>
<evidence type="ECO:0000256" key="11">
    <source>
        <dbReference type="RuleBase" id="RU004181"/>
    </source>
</evidence>
<evidence type="ECO:0000256" key="7">
    <source>
        <dbReference type="ARBA" id="ARBA00022989"/>
    </source>
</evidence>
<dbReference type="PANTHER" id="PTHR33695:SF1">
    <property type="entry name" value="LIPOPROTEIN SIGNAL PEPTIDASE"/>
    <property type="match status" value="1"/>
</dbReference>
<dbReference type="UniPathway" id="UPA00665"/>
<comment type="catalytic activity">
    <reaction evidence="9 10">
        <text>Release of signal peptides from bacterial membrane prolipoproteins. Hydrolyzes -Xaa-Yaa-Zaa-|-(S,diacylglyceryl)Cys-, in which Xaa is hydrophobic (preferably Leu), and Yaa (Ala or Ser) and Zaa (Gly or Ala) have small, neutral side chains.</text>
        <dbReference type="EC" id="3.4.23.36"/>
    </reaction>
</comment>
<sequence length="164" mass="18530">MASKKTNNWNWTAVFLWSLFAALLIGLDQWTKYWIQHRMIVSDSERVTDFFNLVVAYNTGAAFSFLADAGGWQQPIFLVLALVISVVILCLIAKNSSKPFLCFGLSLVLAGAIGNAYDRMNLGYVVDFLDFHAVNYHWPAFNVADICICVGAFIVIIWEFFRSK</sequence>
<keyword evidence="3 9" id="KW-0645">Protease</keyword>
<reference evidence="13" key="1">
    <citation type="submission" date="2017-05" db="EMBL/GenBank/DDBJ databases">
        <title>Improved OligoMM genomes.</title>
        <authorList>
            <person name="Garzetti D."/>
        </authorList>
    </citation>
    <scope>NUCLEOTIDE SEQUENCE [LARGE SCALE GENOMIC DNA]</scope>
    <source>
        <strain evidence="13">YL45</strain>
    </source>
</reference>
<dbReference type="GO" id="GO:0006508">
    <property type="term" value="P:proteolysis"/>
    <property type="evidence" value="ECO:0007669"/>
    <property type="project" value="UniProtKB-KW"/>
</dbReference>
<evidence type="ECO:0000256" key="6">
    <source>
        <dbReference type="ARBA" id="ARBA00022801"/>
    </source>
</evidence>
<keyword evidence="4 9" id="KW-0812">Transmembrane</keyword>
<keyword evidence="2 9" id="KW-1003">Cell membrane</keyword>
<comment type="function">
    <text evidence="9 10">This protein specifically catalyzes the removal of signal peptides from prolipoproteins.</text>
</comment>
<dbReference type="GO" id="GO:0005886">
    <property type="term" value="C:plasma membrane"/>
    <property type="evidence" value="ECO:0007669"/>
    <property type="project" value="UniProtKB-SubCell"/>
</dbReference>
<accession>A0A227KQX3</accession>
<dbReference type="RefSeq" id="WP_066590841.1">
    <property type="nucleotide sequence ID" value="NZ_CAJTBZ010000023.1"/>
</dbReference>
<feature type="active site" evidence="9">
    <location>
        <position position="145"/>
    </location>
</feature>
<dbReference type="NCBIfam" id="TIGR00077">
    <property type="entry name" value="lspA"/>
    <property type="match status" value="1"/>
</dbReference>
<dbReference type="Pfam" id="PF01252">
    <property type="entry name" value="Peptidase_A8"/>
    <property type="match status" value="1"/>
</dbReference>
<name>A0A227KQX3_9BURK</name>
<organism evidence="12 13">
    <name type="scientific">Turicimonas muris</name>
    <dbReference type="NCBI Taxonomy" id="1796652"/>
    <lineage>
        <taxon>Bacteria</taxon>
        <taxon>Pseudomonadati</taxon>
        <taxon>Pseudomonadota</taxon>
        <taxon>Betaproteobacteria</taxon>
        <taxon>Burkholderiales</taxon>
        <taxon>Sutterellaceae</taxon>
        <taxon>Turicimonas</taxon>
    </lineage>
</organism>
<dbReference type="PROSITE" id="PS00855">
    <property type="entry name" value="SPASE_II"/>
    <property type="match status" value="1"/>
</dbReference>
<dbReference type="Proteomes" id="UP000214610">
    <property type="component" value="Unassembled WGS sequence"/>
</dbReference>
<keyword evidence="8 9" id="KW-0472">Membrane</keyword>
<proteinExistence type="inferred from homology"/>
<evidence type="ECO:0000256" key="10">
    <source>
        <dbReference type="RuleBase" id="RU000594"/>
    </source>
</evidence>
<dbReference type="HAMAP" id="MF_00161">
    <property type="entry name" value="LspA"/>
    <property type="match status" value="1"/>
</dbReference>
<dbReference type="PRINTS" id="PR00781">
    <property type="entry name" value="LIPOSIGPTASE"/>
</dbReference>
<dbReference type="GeneID" id="78363109"/>
<dbReference type="GO" id="GO:0004190">
    <property type="term" value="F:aspartic-type endopeptidase activity"/>
    <property type="evidence" value="ECO:0007669"/>
    <property type="project" value="UniProtKB-UniRule"/>
</dbReference>
<comment type="subcellular location">
    <subcellularLocation>
        <location evidence="9">Cell membrane</location>
        <topology evidence="9">Multi-pass membrane protein</topology>
    </subcellularLocation>
</comment>
<protein>
    <recommendedName>
        <fullName evidence="9">Lipoprotein signal peptidase</fullName>
        <ecNumber evidence="9">3.4.23.36</ecNumber>
    </recommendedName>
    <alternativeName>
        <fullName evidence="9">Prolipoprotein signal peptidase</fullName>
    </alternativeName>
    <alternativeName>
        <fullName evidence="9">Signal peptidase II</fullName>
        <shortName evidence="9">SPase II</shortName>
    </alternativeName>
</protein>
<keyword evidence="7 9" id="KW-1133">Transmembrane helix</keyword>
<feature type="active site" evidence="9">
    <location>
        <position position="127"/>
    </location>
</feature>
<dbReference type="EMBL" id="NHMP01000001">
    <property type="protein sequence ID" value="OXE50921.1"/>
    <property type="molecule type" value="Genomic_DNA"/>
</dbReference>
<keyword evidence="13" id="KW-1185">Reference proteome</keyword>
<dbReference type="EC" id="3.4.23.36" evidence="9"/>
<evidence type="ECO:0000256" key="5">
    <source>
        <dbReference type="ARBA" id="ARBA00022750"/>
    </source>
</evidence>
<feature type="transmembrane region" description="Helical" evidence="9">
    <location>
        <begin position="75"/>
        <end position="93"/>
    </location>
</feature>
<evidence type="ECO:0000313" key="12">
    <source>
        <dbReference type="EMBL" id="OXE50921.1"/>
    </source>
</evidence>
<evidence type="ECO:0000256" key="9">
    <source>
        <dbReference type="HAMAP-Rule" id="MF_00161"/>
    </source>
</evidence>
<keyword evidence="6 9" id="KW-0378">Hydrolase</keyword>
<evidence type="ECO:0000256" key="8">
    <source>
        <dbReference type="ARBA" id="ARBA00023136"/>
    </source>
</evidence>
<evidence type="ECO:0000256" key="2">
    <source>
        <dbReference type="ARBA" id="ARBA00022475"/>
    </source>
</evidence>
<feature type="transmembrane region" description="Helical" evidence="9">
    <location>
        <begin position="12"/>
        <end position="30"/>
    </location>
</feature>